<dbReference type="PANTHER" id="PTHR43267:SF1">
    <property type="entry name" value="TRNA THREONYLCARBAMOYLADENOSINE DEHYDRATASE"/>
    <property type="match status" value="1"/>
</dbReference>
<evidence type="ECO:0000313" key="4">
    <source>
        <dbReference type="Proteomes" id="UP000067626"/>
    </source>
</evidence>
<feature type="domain" description="THIF-type NAD/FAD binding fold" evidence="1">
    <location>
        <begin position="317"/>
        <end position="483"/>
    </location>
</feature>
<dbReference type="Pfam" id="PF00899">
    <property type="entry name" value="ThiF"/>
    <property type="match status" value="1"/>
</dbReference>
<sequence length="584" mass="63523">MTILSQARYDIILDDLIQDGILEDACRLPKGRLGDVWGKGRSLVSGLEGAWQIGSTRVRIGVGLSAGFPLRLPDIFHLSHGEEALLPHVEEDGRICCFDREGLVLDRHRPAQILRETLAQARRTIEAGMKGENRLELFDECESYWWATRQRLHCNVAPDEVARKIIVFHGIPSGVAADRGALEEMSPLFRNGTWSEQNGLYVPLEPSLLSDRDFHPGDIDSDAALHDLMETHVSAANRERLGRARHTRGYKQFLILGIPRAAGGRALLGLWLDAPRSASRRRRIRSHELRGSLSRVALVRADPHALQGRLVTAPSVKGAHVVIVGCGALGGHLASCLAWAGVGRLTLVDPDPFLPTNTFRHVLGRSGVGTQSKVFALKQELETKIPRIEITDVASNFEVALRDGVVKLDGSSLVVVTTGDVTGCLGLNAHLVMQPLTPAVIYAWIEPHGLGGHAVLTNTRKAGASGCFECLFEDDPEFGLVNRADYAAPGQRFASRDRTCSSAFVPYGDLDARETANLAARLAIETLDGRVLGHPLRSWRGDATAFHGAGFRTSARYDRQSVGQGTCGSSYAREGCRCCGGRST</sequence>
<dbReference type="STRING" id="52.CMC5_042250"/>
<evidence type="ECO:0000313" key="3">
    <source>
        <dbReference type="EMBL" id="AKT40072.1"/>
    </source>
</evidence>
<dbReference type="InterPro" id="IPR000594">
    <property type="entry name" value="ThiF_NAD_FAD-bd"/>
</dbReference>
<dbReference type="EMBL" id="CP012159">
    <property type="protein sequence ID" value="AKT40072.1"/>
    <property type="molecule type" value="Genomic_DNA"/>
</dbReference>
<dbReference type="SUPFAM" id="SSF69572">
    <property type="entry name" value="Activating enzymes of the ubiquitin-like proteins"/>
    <property type="match status" value="1"/>
</dbReference>
<reference evidence="3 4" key="1">
    <citation type="submission" date="2015-07" db="EMBL/GenBank/DDBJ databases">
        <title>Genome analysis of myxobacterium Chondromyces crocatus Cm c5 reveals a high potential for natural compound synthesis and the genetic basis for the loss of fruiting body formation.</title>
        <authorList>
            <person name="Zaburannyi N."/>
            <person name="Bunk B."/>
            <person name="Maier J."/>
            <person name="Overmann J."/>
            <person name="Mueller R."/>
        </authorList>
    </citation>
    <scope>NUCLEOTIDE SEQUENCE [LARGE SCALE GENOMIC DNA]</scope>
    <source>
        <strain evidence="3 4">Cm c5</strain>
    </source>
</reference>
<keyword evidence="4" id="KW-1185">Reference proteome</keyword>
<dbReference type="PANTHER" id="PTHR43267">
    <property type="entry name" value="TRNA THREONYLCARBAMOYLADENOSINE DEHYDRATASE"/>
    <property type="match status" value="1"/>
</dbReference>
<dbReference type="AlphaFoldDB" id="A0A0K1EHD2"/>
<dbReference type="GO" id="GO:0061503">
    <property type="term" value="F:tRNA threonylcarbamoyladenosine dehydratase"/>
    <property type="evidence" value="ECO:0007669"/>
    <property type="project" value="TreeGrafter"/>
</dbReference>
<dbReference type="InterPro" id="IPR045886">
    <property type="entry name" value="ThiF/MoeB/HesA"/>
</dbReference>
<dbReference type="KEGG" id="ccro:CMC5_042250"/>
<dbReference type="Proteomes" id="UP000067626">
    <property type="component" value="Chromosome"/>
</dbReference>
<feature type="domain" description="Prokaryotic E2 family B" evidence="2">
    <location>
        <begin position="56"/>
        <end position="147"/>
    </location>
</feature>
<gene>
    <name evidence="3" type="ORF">CMC5_042250</name>
</gene>
<accession>A0A0K1EHD2</accession>
<dbReference type="GO" id="GO:0008641">
    <property type="term" value="F:ubiquitin-like modifier activating enzyme activity"/>
    <property type="evidence" value="ECO:0007669"/>
    <property type="project" value="InterPro"/>
</dbReference>
<dbReference type="GO" id="GO:0061504">
    <property type="term" value="P:cyclic threonylcarbamoyladenosine biosynthetic process"/>
    <property type="evidence" value="ECO:0007669"/>
    <property type="project" value="TreeGrafter"/>
</dbReference>
<dbReference type="Gene3D" id="3.40.50.720">
    <property type="entry name" value="NAD(P)-binding Rossmann-like Domain"/>
    <property type="match status" value="1"/>
</dbReference>
<proteinExistence type="predicted"/>
<name>A0A0K1EHD2_CHOCO</name>
<dbReference type="Pfam" id="PF14461">
    <property type="entry name" value="Prok-E2_B"/>
    <property type="match status" value="1"/>
</dbReference>
<organism evidence="3 4">
    <name type="scientific">Chondromyces crocatus</name>
    <dbReference type="NCBI Taxonomy" id="52"/>
    <lineage>
        <taxon>Bacteria</taxon>
        <taxon>Pseudomonadati</taxon>
        <taxon>Myxococcota</taxon>
        <taxon>Polyangia</taxon>
        <taxon>Polyangiales</taxon>
        <taxon>Polyangiaceae</taxon>
        <taxon>Chondromyces</taxon>
    </lineage>
</organism>
<protein>
    <submittedName>
        <fullName evidence="3">Uncharacterized protein</fullName>
    </submittedName>
</protein>
<dbReference type="InterPro" id="IPR035985">
    <property type="entry name" value="Ubiquitin-activating_enz"/>
</dbReference>
<evidence type="ECO:0000259" key="1">
    <source>
        <dbReference type="Pfam" id="PF00899"/>
    </source>
</evidence>
<dbReference type="InterPro" id="IPR032701">
    <property type="entry name" value="Prok-E2_B_dom"/>
</dbReference>
<evidence type="ECO:0000259" key="2">
    <source>
        <dbReference type="Pfam" id="PF14461"/>
    </source>
</evidence>